<dbReference type="GO" id="GO:0005524">
    <property type="term" value="F:ATP binding"/>
    <property type="evidence" value="ECO:0007669"/>
    <property type="project" value="UniProtKB-KW"/>
</dbReference>
<dbReference type="PANTHER" id="PTHR11088:SF89">
    <property type="entry name" value="TRNA DIMETHYLALLYLTRANSFERASE"/>
    <property type="match status" value="1"/>
</dbReference>
<dbReference type="EMBL" id="JAGFBS010000005">
    <property type="protein sequence ID" value="KAG6379082.1"/>
    <property type="molecule type" value="Genomic_DNA"/>
</dbReference>
<dbReference type="Gene3D" id="1.10.20.140">
    <property type="match status" value="1"/>
</dbReference>
<evidence type="ECO:0000256" key="2">
    <source>
        <dbReference type="ARBA" id="ARBA00022679"/>
    </source>
</evidence>
<feature type="region of interest" description="Disordered" evidence="5">
    <location>
        <begin position="488"/>
        <end position="524"/>
    </location>
</feature>
<evidence type="ECO:0000256" key="4">
    <source>
        <dbReference type="ARBA" id="ARBA00022840"/>
    </source>
</evidence>
<dbReference type="SUPFAM" id="SSF52540">
    <property type="entry name" value="P-loop containing nucleoside triphosphate hydrolases"/>
    <property type="match status" value="1"/>
</dbReference>
<dbReference type="PANTHER" id="PTHR11088">
    <property type="entry name" value="TRNA DIMETHYLALLYLTRANSFERASE"/>
    <property type="match status" value="1"/>
</dbReference>
<dbReference type="InterPro" id="IPR027417">
    <property type="entry name" value="P-loop_NTPase"/>
</dbReference>
<proteinExistence type="inferred from homology"/>
<evidence type="ECO:0000313" key="7">
    <source>
        <dbReference type="Proteomes" id="UP000683000"/>
    </source>
</evidence>
<dbReference type="HAMAP" id="MF_00185">
    <property type="entry name" value="IPP_trans"/>
    <property type="match status" value="1"/>
</dbReference>
<dbReference type="InterPro" id="IPR039657">
    <property type="entry name" value="Dimethylallyltransferase"/>
</dbReference>
<reference evidence="6" key="1">
    <citation type="submission" date="2021-03" db="EMBL/GenBank/DDBJ databases">
        <title>Evolutionary innovations through gain and loss of genes in the ectomycorrhizal Boletales.</title>
        <authorList>
            <person name="Wu G."/>
            <person name="Miyauchi S."/>
            <person name="Morin E."/>
            <person name="Yang Z.-L."/>
            <person name="Xu J."/>
            <person name="Martin F.M."/>
        </authorList>
    </citation>
    <scope>NUCLEOTIDE SEQUENCE</scope>
    <source>
        <strain evidence="6">BR01</strain>
    </source>
</reference>
<gene>
    <name evidence="6" type="ORF">JVT61DRAFT_11518</name>
</gene>
<dbReference type="GO" id="GO:0006400">
    <property type="term" value="P:tRNA modification"/>
    <property type="evidence" value="ECO:0007669"/>
    <property type="project" value="TreeGrafter"/>
</dbReference>
<dbReference type="Pfam" id="PF01715">
    <property type="entry name" value="IPPT"/>
    <property type="match status" value="1"/>
</dbReference>
<comment type="caution">
    <text evidence="6">The sequence shown here is derived from an EMBL/GenBank/DDBJ whole genome shotgun (WGS) entry which is preliminary data.</text>
</comment>
<keyword evidence="4" id="KW-0067">ATP-binding</keyword>
<evidence type="ECO:0000256" key="5">
    <source>
        <dbReference type="SAM" id="MobiDB-lite"/>
    </source>
</evidence>
<name>A0A8I2YXN1_9AGAM</name>
<keyword evidence="3" id="KW-0547">Nucleotide-binding</keyword>
<keyword evidence="7" id="KW-1185">Reference proteome</keyword>
<keyword evidence="2 6" id="KW-0808">Transferase</keyword>
<dbReference type="AlphaFoldDB" id="A0A8I2YXN1"/>
<dbReference type="Proteomes" id="UP000683000">
    <property type="component" value="Unassembled WGS sequence"/>
</dbReference>
<comment type="similarity">
    <text evidence="1">Belongs to the IPP transferase family.</text>
</comment>
<dbReference type="Gene3D" id="3.40.50.300">
    <property type="entry name" value="P-loop containing nucleotide triphosphate hydrolases"/>
    <property type="match status" value="1"/>
</dbReference>
<dbReference type="GO" id="GO:0052381">
    <property type="term" value="F:tRNA dimethylallyltransferase activity"/>
    <property type="evidence" value="ECO:0007669"/>
    <property type="project" value="InterPro"/>
</dbReference>
<accession>A0A8I2YXN1</accession>
<sequence length="524" mass="58346">MTMTSLKPLIAVCGTTGVGKSKLGVELALKLGQEIYQDCSGGHRWRGARIINSDSMQVYTGMDVITNKIPQAERMGVEHLLMDFKQPGEQYVVGQWVHDAIQVIEETHKMNQIPVVVGGTSYWIQHLLFPNRLASKDLNSTPIEATTSGHPMSALRDSISQLTPNLLNLWTALPESPPNAVTHPEDALSLHELLQALDPPVASRWHWRDTRKVLRSLRIMKETSRTPSEIISEQSESPLIPRYRTLCFWVYAEPSALNSRLDERVDDMIKQGLLDEARSLRKIASLSQAAISCSSVDVKDEPDSPASDPDYTVGIYQCIGFKEFHEFLSLSNGPGSQEAFKKSVENMKQSTRKYAKRQITWLRNKLLPAIHSANLHSGNEIPMASMYILDATVLGDQWTSNVLSPAESITKSFLREEELPPPASLSSVASAMFANQNKSVHPSDVLRARKKIVCQVCTTDPRRPVMIDEQYWDAHGGNRLHRRLIAKSKKGFKGLPPGPRGSVAPKRSSADESLYPDESLHTPS</sequence>
<dbReference type="GO" id="GO:0005739">
    <property type="term" value="C:mitochondrion"/>
    <property type="evidence" value="ECO:0007669"/>
    <property type="project" value="TreeGrafter"/>
</dbReference>
<dbReference type="InterPro" id="IPR018022">
    <property type="entry name" value="IPT"/>
</dbReference>
<evidence type="ECO:0000313" key="6">
    <source>
        <dbReference type="EMBL" id="KAG6379082.1"/>
    </source>
</evidence>
<evidence type="ECO:0000256" key="3">
    <source>
        <dbReference type="ARBA" id="ARBA00022741"/>
    </source>
</evidence>
<protein>
    <submittedName>
        <fullName evidence="6">tRNA isopentenyltransferase</fullName>
    </submittedName>
</protein>
<evidence type="ECO:0000256" key="1">
    <source>
        <dbReference type="ARBA" id="ARBA00005842"/>
    </source>
</evidence>
<dbReference type="OrthoDB" id="775260at2759"/>
<organism evidence="6 7">
    <name type="scientific">Boletus reticuloceps</name>
    <dbReference type="NCBI Taxonomy" id="495285"/>
    <lineage>
        <taxon>Eukaryota</taxon>
        <taxon>Fungi</taxon>
        <taxon>Dikarya</taxon>
        <taxon>Basidiomycota</taxon>
        <taxon>Agaricomycotina</taxon>
        <taxon>Agaricomycetes</taxon>
        <taxon>Agaricomycetidae</taxon>
        <taxon>Boletales</taxon>
        <taxon>Boletineae</taxon>
        <taxon>Boletaceae</taxon>
        <taxon>Boletoideae</taxon>
        <taxon>Boletus</taxon>
    </lineage>
</organism>